<evidence type="ECO:0000256" key="14">
    <source>
        <dbReference type="SAM" id="SignalP"/>
    </source>
</evidence>
<feature type="domain" description="TonB-dependent receptor-like beta-barrel" evidence="15">
    <location>
        <begin position="251"/>
        <end position="710"/>
    </location>
</feature>
<keyword evidence="5 11" id="KW-0812">Transmembrane</keyword>
<dbReference type="SUPFAM" id="SSF56935">
    <property type="entry name" value="Porins"/>
    <property type="match status" value="1"/>
</dbReference>
<dbReference type="NCBIfam" id="TIGR01786">
    <property type="entry name" value="TonB-hemlactrns"/>
    <property type="match status" value="1"/>
</dbReference>
<evidence type="ECO:0000256" key="11">
    <source>
        <dbReference type="PROSITE-ProRule" id="PRU01360"/>
    </source>
</evidence>
<feature type="compositionally biased region" description="Polar residues" evidence="13">
    <location>
        <begin position="267"/>
        <end position="277"/>
    </location>
</feature>
<keyword evidence="18" id="KW-1185">Reference proteome</keyword>
<keyword evidence="8 11" id="KW-0472">Membrane</keyword>
<dbReference type="KEGG" id="emo:DM558_01230"/>
<organism evidence="17 18">
    <name type="scientific">Entomomonas moraniae</name>
    <dbReference type="NCBI Taxonomy" id="2213226"/>
    <lineage>
        <taxon>Bacteria</taxon>
        <taxon>Pseudomonadati</taxon>
        <taxon>Pseudomonadota</taxon>
        <taxon>Gammaproteobacteria</taxon>
        <taxon>Pseudomonadales</taxon>
        <taxon>Pseudomonadaceae</taxon>
        <taxon>Entomomonas</taxon>
    </lineage>
</organism>
<feature type="domain" description="TonB-dependent receptor plug" evidence="16">
    <location>
        <begin position="50"/>
        <end position="154"/>
    </location>
</feature>
<protein>
    <submittedName>
        <fullName evidence="17">TonB-dependent hemoglobin/transferrin/lactoferrin family receptor</fullName>
    </submittedName>
</protein>
<dbReference type="InterPro" id="IPR000531">
    <property type="entry name" value="Beta-barrel_TonB"/>
</dbReference>
<dbReference type="GO" id="GO:0015344">
    <property type="term" value="F:siderophore uptake transmembrane transporter activity"/>
    <property type="evidence" value="ECO:0007669"/>
    <property type="project" value="TreeGrafter"/>
</dbReference>
<evidence type="ECO:0000256" key="9">
    <source>
        <dbReference type="ARBA" id="ARBA00023170"/>
    </source>
</evidence>
<dbReference type="Gene3D" id="2.170.130.10">
    <property type="entry name" value="TonB-dependent receptor, plug domain"/>
    <property type="match status" value="1"/>
</dbReference>
<evidence type="ECO:0000256" key="12">
    <source>
        <dbReference type="RuleBase" id="RU003357"/>
    </source>
</evidence>
<evidence type="ECO:0000256" key="2">
    <source>
        <dbReference type="ARBA" id="ARBA00008143"/>
    </source>
</evidence>
<sequence length="752" mass="83804">MQKNTKSFFKKSFFIALTLPSMASAEKLTNISTSQNIELPLLQVMEKAIEDAPPNTSIVSKKELDKRFIRNFEDLAKRAEPGVNFNRVNQSINIRGLDGNRVLTTIDGIRIPYLDDRIRGEKGGVDSLDFASLSRLDIVRGVDDKQPAAGGLGGNVNLYTLNPEDLLKKGKNVGGILKTDYDSSDDSFGLNLAVAARNNLGTSVLIQAGKRQGHELDNKGHNNSYGTSRTDPDPEDSKQQNFLAKLQQDLGNGHKVGITGENFAKINDTNTKSNQGKSYAIGHNSNRESVKRQRVSANYQYLTPDYNGFIDEANTTLYWQHLEKADKQQAYRISAPKGNYMRNNNLQKDMYGMTGSVSKLFTTGFVNQKITVGGEWYQLNAKQKSTGYDNCPNLTTAPPPWDPNFPAYMACTNLHTNQSDMPKTHGQQWAVYLADEIIFNQGEFVLTPAIRYDYYRHTPQNTNSYKAGNTLTSLTAERNKDHKVSGSLAGQWKVSEKATLYASWSQGFKAPDPTELYMNYINNGIGYATLGNAKLKPEESNNFELGANLGDENLGGSVSVFYSKYKNFIDTVSVDPATSTALGLNPAIYRYGVTRWENRNKVKIYGAEARSHWQFATNWKLWGSAAWAVGKDQKTNQHLNSVAPLTAIFGLGYSKNNYGGDLMLTTATKRNKVETDTDFKAPGYGVVDLTAYWEPKQVKGLRLQAGVFNLMDKKYWNALNVPDSQDSVTSLQPYDFYSEPGRSFRVSATYQF</sequence>
<dbReference type="GO" id="GO:0009279">
    <property type="term" value="C:cell outer membrane"/>
    <property type="evidence" value="ECO:0007669"/>
    <property type="project" value="UniProtKB-SubCell"/>
</dbReference>
<evidence type="ECO:0000256" key="5">
    <source>
        <dbReference type="ARBA" id="ARBA00022692"/>
    </source>
</evidence>
<keyword evidence="6 14" id="KW-0732">Signal</keyword>
<dbReference type="PANTHER" id="PTHR30069:SF29">
    <property type="entry name" value="HEMOGLOBIN AND HEMOGLOBIN-HAPTOGLOBIN-BINDING PROTEIN 1-RELATED"/>
    <property type="match status" value="1"/>
</dbReference>
<gene>
    <name evidence="17" type="ORF">DM558_01230</name>
</gene>
<dbReference type="Gene3D" id="2.40.170.20">
    <property type="entry name" value="TonB-dependent receptor, beta-barrel domain"/>
    <property type="match status" value="1"/>
</dbReference>
<dbReference type="InterPro" id="IPR011276">
    <property type="entry name" value="TonB_haem/Hb_rcpt"/>
</dbReference>
<dbReference type="InterPro" id="IPR010949">
    <property type="entry name" value="TonB_Hb/transfer/lactofer_rcpt"/>
</dbReference>
<evidence type="ECO:0000256" key="8">
    <source>
        <dbReference type="ARBA" id="ARBA00023136"/>
    </source>
</evidence>
<dbReference type="CDD" id="cd01347">
    <property type="entry name" value="ligand_gated_channel"/>
    <property type="match status" value="1"/>
</dbReference>
<reference evidence="18" key="1">
    <citation type="submission" date="2018-06" db="EMBL/GenBank/DDBJ databases">
        <title>Complete genome of Pseudomonas insecticola strain QZS01.</title>
        <authorList>
            <person name="Wang J."/>
            <person name="Su Q."/>
        </authorList>
    </citation>
    <scope>NUCLEOTIDE SEQUENCE [LARGE SCALE GENOMIC DNA]</scope>
    <source>
        <strain evidence="18">QZS01</strain>
    </source>
</reference>
<dbReference type="NCBIfam" id="TIGR01785">
    <property type="entry name" value="TonB-hemin"/>
    <property type="match status" value="1"/>
</dbReference>
<dbReference type="Pfam" id="PF07715">
    <property type="entry name" value="Plug"/>
    <property type="match status" value="1"/>
</dbReference>
<evidence type="ECO:0000256" key="4">
    <source>
        <dbReference type="ARBA" id="ARBA00022452"/>
    </source>
</evidence>
<feature type="region of interest" description="Disordered" evidence="13">
    <location>
        <begin position="211"/>
        <end position="239"/>
    </location>
</feature>
<evidence type="ECO:0000313" key="17">
    <source>
        <dbReference type="EMBL" id="AZS49482.1"/>
    </source>
</evidence>
<name>A0A3S9XAM6_9GAMM</name>
<evidence type="ECO:0000313" key="18">
    <source>
        <dbReference type="Proteomes" id="UP000273143"/>
    </source>
</evidence>
<evidence type="ECO:0000256" key="1">
    <source>
        <dbReference type="ARBA" id="ARBA00004571"/>
    </source>
</evidence>
<dbReference type="InterPro" id="IPR037066">
    <property type="entry name" value="Plug_dom_sf"/>
</dbReference>
<dbReference type="Proteomes" id="UP000273143">
    <property type="component" value="Chromosome"/>
</dbReference>
<dbReference type="GO" id="GO:0044718">
    <property type="term" value="P:siderophore transmembrane transport"/>
    <property type="evidence" value="ECO:0007669"/>
    <property type="project" value="TreeGrafter"/>
</dbReference>
<keyword evidence="3 11" id="KW-0813">Transport</keyword>
<dbReference type="Pfam" id="PF00593">
    <property type="entry name" value="TonB_dep_Rec_b-barrel"/>
    <property type="match status" value="1"/>
</dbReference>
<evidence type="ECO:0000256" key="10">
    <source>
        <dbReference type="ARBA" id="ARBA00023237"/>
    </source>
</evidence>
<feature type="signal peptide" evidence="14">
    <location>
        <begin position="1"/>
        <end position="25"/>
    </location>
</feature>
<dbReference type="PROSITE" id="PS52016">
    <property type="entry name" value="TONB_DEPENDENT_REC_3"/>
    <property type="match status" value="1"/>
</dbReference>
<keyword evidence="10 11" id="KW-0998">Cell outer membrane</keyword>
<accession>A0A3S9XAM6</accession>
<comment type="subcellular location">
    <subcellularLocation>
        <location evidence="1 11">Cell outer membrane</location>
        <topology evidence="1 11">Multi-pass membrane protein</topology>
    </subcellularLocation>
</comment>
<evidence type="ECO:0000256" key="13">
    <source>
        <dbReference type="SAM" id="MobiDB-lite"/>
    </source>
</evidence>
<evidence type="ECO:0000256" key="6">
    <source>
        <dbReference type="ARBA" id="ARBA00022729"/>
    </source>
</evidence>
<evidence type="ECO:0000256" key="3">
    <source>
        <dbReference type="ARBA" id="ARBA00022448"/>
    </source>
</evidence>
<proteinExistence type="inferred from homology"/>
<dbReference type="GO" id="GO:0015232">
    <property type="term" value="F:heme transmembrane transporter activity"/>
    <property type="evidence" value="ECO:0007669"/>
    <property type="project" value="InterPro"/>
</dbReference>
<comment type="similarity">
    <text evidence="2">Belongs to the TonB-dependent receptor family. Hemoglobin/haptoglobin binding protein subfamily.</text>
</comment>
<dbReference type="PANTHER" id="PTHR30069">
    <property type="entry name" value="TONB-DEPENDENT OUTER MEMBRANE RECEPTOR"/>
    <property type="match status" value="1"/>
</dbReference>
<evidence type="ECO:0000259" key="16">
    <source>
        <dbReference type="Pfam" id="PF07715"/>
    </source>
</evidence>
<keyword evidence="4 11" id="KW-1134">Transmembrane beta strand</keyword>
<dbReference type="RefSeq" id="WP_127161693.1">
    <property type="nucleotide sequence ID" value="NZ_CP029822.1"/>
</dbReference>
<keyword evidence="7 12" id="KW-0798">TonB box</keyword>
<dbReference type="InterPro" id="IPR012910">
    <property type="entry name" value="Plug_dom"/>
</dbReference>
<dbReference type="AlphaFoldDB" id="A0A3S9XAM6"/>
<dbReference type="InterPro" id="IPR039426">
    <property type="entry name" value="TonB-dep_rcpt-like"/>
</dbReference>
<dbReference type="EMBL" id="CP029822">
    <property type="protein sequence ID" value="AZS49482.1"/>
    <property type="molecule type" value="Genomic_DNA"/>
</dbReference>
<evidence type="ECO:0000259" key="15">
    <source>
        <dbReference type="Pfam" id="PF00593"/>
    </source>
</evidence>
<feature type="chain" id="PRO_5019247783" evidence="14">
    <location>
        <begin position="26"/>
        <end position="752"/>
    </location>
</feature>
<feature type="region of interest" description="Disordered" evidence="13">
    <location>
        <begin position="266"/>
        <end position="292"/>
    </location>
</feature>
<keyword evidence="9 17" id="KW-0675">Receptor</keyword>
<evidence type="ECO:0000256" key="7">
    <source>
        <dbReference type="ARBA" id="ARBA00023077"/>
    </source>
</evidence>
<dbReference type="InterPro" id="IPR036942">
    <property type="entry name" value="Beta-barrel_TonB_sf"/>
</dbReference>